<evidence type="ECO:0000259" key="2">
    <source>
        <dbReference type="PROSITE" id="PS51724"/>
    </source>
</evidence>
<dbReference type="RefSeq" id="WP_131777122.1">
    <property type="nucleotide sequence ID" value="NZ_BMOB01000008.1"/>
</dbReference>
<reference evidence="3" key="1">
    <citation type="journal article" date="2014" name="Int. J. Syst. Evol. Microbiol.">
        <title>Complete genome sequence of Corynebacterium casei LMG S-19264T (=DSM 44701T), isolated from a smear-ripened cheese.</title>
        <authorList>
            <consortium name="US DOE Joint Genome Institute (JGI-PGF)"/>
            <person name="Walter F."/>
            <person name="Albersmeier A."/>
            <person name="Kalinowski J."/>
            <person name="Ruckert C."/>
        </authorList>
    </citation>
    <scope>NUCLEOTIDE SEQUENCE</scope>
    <source>
        <strain evidence="3">JCM 13919</strain>
    </source>
</reference>
<dbReference type="PROSITE" id="PS51724">
    <property type="entry name" value="SPOR"/>
    <property type="match status" value="1"/>
</dbReference>
<dbReference type="Gene3D" id="3.30.70.1070">
    <property type="entry name" value="Sporulation related repeat"/>
    <property type="match status" value="1"/>
</dbReference>
<dbReference type="SUPFAM" id="SSF110997">
    <property type="entry name" value="Sporulation related repeat"/>
    <property type="match status" value="1"/>
</dbReference>
<dbReference type="GO" id="GO:0042834">
    <property type="term" value="F:peptidoglycan binding"/>
    <property type="evidence" value="ECO:0007669"/>
    <property type="project" value="InterPro"/>
</dbReference>
<keyword evidence="1" id="KW-1133">Transmembrane helix</keyword>
<keyword evidence="4" id="KW-1185">Reference proteome</keyword>
<keyword evidence="3" id="KW-0132">Cell division</keyword>
<gene>
    <name evidence="3" type="ORF">GCM10007966_17920</name>
</gene>
<keyword evidence="1" id="KW-0472">Membrane</keyword>
<dbReference type="GO" id="GO:0030428">
    <property type="term" value="C:cell septum"/>
    <property type="evidence" value="ECO:0007669"/>
    <property type="project" value="TreeGrafter"/>
</dbReference>
<dbReference type="PANTHER" id="PTHR38687:SF1">
    <property type="entry name" value="CELL DIVISION PROTEIN DEDD"/>
    <property type="match status" value="1"/>
</dbReference>
<evidence type="ECO:0000313" key="3">
    <source>
        <dbReference type="EMBL" id="GGI89590.1"/>
    </source>
</evidence>
<keyword evidence="1" id="KW-0812">Transmembrane</keyword>
<dbReference type="EMBL" id="BMOB01000008">
    <property type="protein sequence ID" value="GGI89590.1"/>
    <property type="molecule type" value="Genomic_DNA"/>
</dbReference>
<dbReference type="Proteomes" id="UP000630149">
    <property type="component" value="Unassembled WGS sequence"/>
</dbReference>
<dbReference type="Pfam" id="PF05036">
    <property type="entry name" value="SPOR"/>
    <property type="match status" value="1"/>
</dbReference>
<organism evidence="3 4">
    <name type="scientific">Legionella impletisoli</name>
    <dbReference type="NCBI Taxonomy" id="343510"/>
    <lineage>
        <taxon>Bacteria</taxon>
        <taxon>Pseudomonadati</taxon>
        <taxon>Pseudomonadota</taxon>
        <taxon>Gammaproteobacteria</taxon>
        <taxon>Legionellales</taxon>
        <taxon>Legionellaceae</taxon>
        <taxon>Legionella</taxon>
    </lineage>
</organism>
<feature type="transmembrane region" description="Helical" evidence="1">
    <location>
        <begin position="25"/>
        <end position="44"/>
    </location>
</feature>
<feature type="domain" description="SPOR" evidence="2">
    <location>
        <begin position="141"/>
        <end position="220"/>
    </location>
</feature>
<reference evidence="3" key="2">
    <citation type="submission" date="2020-09" db="EMBL/GenBank/DDBJ databases">
        <authorList>
            <person name="Sun Q."/>
            <person name="Ohkuma M."/>
        </authorList>
    </citation>
    <scope>NUCLEOTIDE SEQUENCE</scope>
    <source>
        <strain evidence="3">JCM 13919</strain>
    </source>
</reference>
<dbReference type="OrthoDB" id="8558195at2"/>
<evidence type="ECO:0000256" key="1">
    <source>
        <dbReference type="SAM" id="Phobius"/>
    </source>
</evidence>
<comment type="caution">
    <text evidence="3">The sequence shown here is derived from an EMBL/GenBank/DDBJ whole genome shotgun (WGS) entry which is preliminary data.</text>
</comment>
<dbReference type="InterPro" id="IPR036680">
    <property type="entry name" value="SPOR-like_sf"/>
</dbReference>
<name>A0A917NCU8_9GAMM</name>
<dbReference type="GO" id="GO:0032153">
    <property type="term" value="C:cell division site"/>
    <property type="evidence" value="ECO:0007669"/>
    <property type="project" value="TreeGrafter"/>
</dbReference>
<protein>
    <submittedName>
        <fullName evidence="3">Cell division protein FtsN</fullName>
    </submittedName>
</protein>
<dbReference type="GO" id="GO:0032506">
    <property type="term" value="P:cytokinetic process"/>
    <property type="evidence" value="ECO:0007669"/>
    <property type="project" value="TreeGrafter"/>
</dbReference>
<dbReference type="PANTHER" id="PTHR38687">
    <property type="entry name" value="CELL DIVISION PROTEIN DEDD-RELATED"/>
    <property type="match status" value="1"/>
</dbReference>
<dbReference type="InterPro" id="IPR052521">
    <property type="entry name" value="Cell_div_SPOR-domain"/>
</dbReference>
<accession>A0A917NCU8</accession>
<evidence type="ECO:0000313" key="4">
    <source>
        <dbReference type="Proteomes" id="UP000630149"/>
    </source>
</evidence>
<proteinExistence type="predicted"/>
<keyword evidence="3" id="KW-0131">Cell cycle</keyword>
<dbReference type="AlphaFoldDB" id="A0A917NCU8"/>
<sequence>MAQNIVEYQMAKEYNSKKRSTQSNGIFRSVSFILASFICGYLMASFVTIEQVRDWLGHHLIPSQSKPQAHVMVQHHELPKPKFEFYTLLAKEHTATPSSVNKTPLKTAQLSTNSEPLNNKMPSQVSSTPLSTQAKLNNMPAEKKGSFYVQIASFKVKQDAERMKASLILKDFHAIITPVKRDNITWYRVIIGPYESRIQAEKAQVAVARSENIMGMIRKMDA</sequence>
<dbReference type="InterPro" id="IPR007730">
    <property type="entry name" value="SPOR-like_dom"/>
</dbReference>